<dbReference type="InterPro" id="IPR052048">
    <property type="entry name" value="ST_Response_Regulator"/>
</dbReference>
<dbReference type="Pfam" id="PF00072">
    <property type="entry name" value="Response_reg"/>
    <property type="match status" value="1"/>
</dbReference>
<dbReference type="AlphaFoldDB" id="A0A383ES92"/>
<dbReference type="EMBL" id="UINC01228262">
    <property type="protein sequence ID" value="SVE59499.1"/>
    <property type="molecule type" value="Genomic_DNA"/>
</dbReference>
<dbReference type="GO" id="GO:0000160">
    <property type="term" value="P:phosphorelay signal transduction system"/>
    <property type="evidence" value="ECO:0007669"/>
    <property type="project" value="InterPro"/>
</dbReference>
<evidence type="ECO:0000259" key="1">
    <source>
        <dbReference type="PROSITE" id="PS50110"/>
    </source>
</evidence>
<sequence length="144" mass="16326">MKIRALVVDDSRSMRRIVMKGLRHAQLCDFDFQEAVDGADALTKFDPELFDIMFIDWNMPNMNGIDVVRKIREDTVNDKVMLVMVTSNKTMDFVTEALDDAGANGFISKPFTPKDMRNKLEPVIGEIIQRKKAEGGLLGKLFGR</sequence>
<name>A0A383ES92_9ZZZZ</name>
<dbReference type="InterPro" id="IPR011006">
    <property type="entry name" value="CheY-like_superfamily"/>
</dbReference>
<feature type="domain" description="Response regulatory" evidence="1">
    <location>
        <begin position="4"/>
        <end position="124"/>
    </location>
</feature>
<organism evidence="2">
    <name type="scientific">marine metagenome</name>
    <dbReference type="NCBI Taxonomy" id="408172"/>
    <lineage>
        <taxon>unclassified sequences</taxon>
        <taxon>metagenomes</taxon>
        <taxon>ecological metagenomes</taxon>
    </lineage>
</organism>
<reference evidence="2" key="1">
    <citation type="submission" date="2018-05" db="EMBL/GenBank/DDBJ databases">
        <authorList>
            <person name="Lanie J.A."/>
            <person name="Ng W.-L."/>
            <person name="Kazmierczak K.M."/>
            <person name="Andrzejewski T.M."/>
            <person name="Davidsen T.M."/>
            <person name="Wayne K.J."/>
            <person name="Tettelin H."/>
            <person name="Glass J.I."/>
            <person name="Rusch D."/>
            <person name="Podicherti R."/>
            <person name="Tsui H.-C.T."/>
            <person name="Winkler M.E."/>
        </authorList>
    </citation>
    <scope>NUCLEOTIDE SEQUENCE</scope>
</reference>
<proteinExistence type="predicted"/>
<accession>A0A383ES92</accession>
<evidence type="ECO:0000313" key="2">
    <source>
        <dbReference type="EMBL" id="SVE59499.1"/>
    </source>
</evidence>
<dbReference type="PROSITE" id="PS50110">
    <property type="entry name" value="RESPONSE_REGULATORY"/>
    <property type="match status" value="1"/>
</dbReference>
<protein>
    <recommendedName>
        <fullName evidence="1">Response regulatory domain-containing protein</fullName>
    </recommendedName>
</protein>
<dbReference type="SUPFAM" id="SSF52172">
    <property type="entry name" value="CheY-like"/>
    <property type="match status" value="1"/>
</dbReference>
<dbReference type="Gene3D" id="3.40.50.2300">
    <property type="match status" value="1"/>
</dbReference>
<dbReference type="SMART" id="SM00448">
    <property type="entry name" value="REC"/>
    <property type="match status" value="1"/>
</dbReference>
<dbReference type="InterPro" id="IPR001789">
    <property type="entry name" value="Sig_transdc_resp-reg_receiver"/>
</dbReference>
<dbReference type="PANTHER" id="PTHR43228:SF1">
    <property type="entry name" value="TWO-COMPONENT RESPONSE REGULATOR ARR22"/>
    <property type="match status" value="1"/>
</dbReference>
<gene>
    <name evidence="2" type="ORF">METZ01_LOCUS512353</name>
</gene>
<dbReference type="PANTHER" id="PTHR43228">
    <property type="entry name" value="TWO-COMPONENT RESPONSE REGULATOR"/>
    <property type="match status" value="1"/>
</dbReference>